<feature type="transmembrane region" description="Helical" evidence="1">
    <location>
        <begin position="22"/>
        <end position="43"/>
    </location>
</feature>
<dbReference type="OrthoDB" id="1706490at2"/>
<feature type="transmembrane region" description="Helical" evidence="1">
    <location>
        <begin position="125"/>
        <end position="155"/>
    </location>
</feature>
<dbReference type="AlphaFoldDB" id="A0A0U9HMM3"/>
<dbReference type="EMBL" id="DF977001">
    <property type="protein sequence ID" value="GAQ25105.1"/>
    <property type="molecule type" value="Genomic_DNA"/>
</dbReference>
<evidence type="ECO:0000313" key="2">
    <source>
        <dbReference type="EMBL" id="GAQ25105.1"/>
    </source>
</evidence>
<feature type="transmembrane region" description="Helical" evidence="1">
    <location>
        <begin position="199"/>
        <end position="218"/>
    </location>
</feature>
<dbReference type="STRING" id="224999.GCA_001485475_01120"/>
<dbReference type="PANTHER" id="PTHR39177">
    <property type="entry name" value="ABC TRANSPORTER PERMEASE YTRC-RELATED"/>
    <property type="match status" value="1"/>
</dbReference>
<evidence type="ECO:0000313" key="3">
    <source>
        <dbReference type="Proteomes" id="UP000062160"/>
    </source>
</evidence>
<evidence type="ECO:0000256" key="1">
    <source>
        <dbReference type="SAM" id="Phobius"/>
    </source>
</evidence>
<feature type="transmembrane region" description="Helical" evidence="1">
    <location>
        <begin position="326"/>
        <end position="347"/>
    </location>
</feature>
<organism evidence="2">
    <name type="scientific">Tepidanaerobacter syntrophicus</name>
    <dbReference type="NCBI Taxonomy" id="224999"/>
    <lineage>
        <taxon>Bacteria</taxon>
        <taxon>Bacillati</taxon>
        <taxon>Bacillota</taxon>
        <taxon>Clostridia</taxon>
        <taxon>Thermosediminibacterales</taxon>
        <taxon>Tepidanaerobacteraceae</taxon>
        <taxon>Tepidanaerobacter</taxon>
    </lineage>
</organism>
<keyword evidence="3" id="KW-1185">Reference proteome</keyword>
<dbReference type="PANTHER" id="PTHR39177:SF1">
    <property type="entry name" value="ABC TRANSPORTER PERMEASE YTRC-RELATED"/>
    <property type="match status" value="1"/>
</dbReference>
<dbReference type="GO" id="GO:0140359">
    <property type="term" value="F:ABC-type transporter activity"/>
    <property type="evidence" value="ECO:0007669"/>
    <property type="project" value="InterPro"/>
</dbReference>
<gene>
    <name evidence="2" type="ORF">TSYNT_7123</name>
</gene>
<feature type="transmembrane region" description="Helical" evidence="1">
    <location>
        <begin position="175"/>
        <end position="192"/>
    </location>
</feature>
<feature type="transmembrane region" description="Helical" evidence="1">
    <location>
        <begin position="254"/>
        <end position="272"/>
    </location>
</feature>
<feature type="transmembrane region" description="Helical" evidence="1">
    <location>
        <begin position="292"/>
        <end position="320"/>
    </location>
</feature>
<sequence>MTLQTLPFNKALLKKDWKMTKWLCFAVAGILFFTMTLGVINTYNNYQRTIQEMEKHPEWYAGFDIDGYKAELKNLLQDKFKQLSGMEAMLVVFTPMAAAALLFGEEKRKKTFEILATMPFSRTEIFFNKAVIAFANVILPFLINAAIMVAALWLSKGLRDFYSAGMVMSWFGADAFRLFIVLSFSLLFASLTGTSISQLVLTIIFFIFPIGFTGLLYMNMAMWGYRIAVIDEFLNIFGSYTMPGILSNIKEVPIVFHIISAIIMLVAAKLLFDRNKLERSGETLEFETIETFFKFGVAVCTSMLVGVIVTGCAGSFIYFTNNVPRIFTIIGYIIGIFLGWFVASYSIKTNRAKV</sequence>
<dbReference type="Pfam" id="PF12730">
    <property type="entry name" value="ABC2_membrane_4"/>
    <property type="match status" value="1"/>
</dbReference>
<feature type="transmembrane region" description="Helical" evidence="1">
    <location>
        <begin position="83"/>
        <end position="104"/>
    </location>
</feature>
<proteinExistence type="predicted"/>
<keyword evidence="1" id="KW-0812">Transmembrane</keyword>
<dbReference type="RefSeq" id="WP_059032521.1">
    <property type="nucleotide sequence ID" value="NZ_DF977001.1"/>
</dbReference>
<keyword evidence="1" id="KW-0472">Membrane</keyword>
<accession>A0A0U9HMM3</accession>
<reference evidence="2" key="1">
    <citation type="journal article" date="2016" name="Genome Announc.">
        <title>Draft Genome Sequence of the Syntrophic Lactate-Degrading Bacterium Tepidanaerobacter syntrophicus JLT.</title>
        <authorList>
            <person name="Matsuura N."/>
            <person name="Ohashi A."/>
            <person name="Tourlousse D.M."/>
            <person name="Sekiguchi Y."/>
        </authorList>
    </citation>
    <scope>NUCLEOTIDE SEQUENCE [LARGE SCALE GENOMIC DNA]</scope>
    <source>
        <strain evidence="2">JL</strain>
    </source>
</reference>
<dbReference type="Proteomes" id="UP000062160">
    <property type="component" value="Unassembled WGS sequence"/>
</dbReference>
<keyword evidence="1" id="KW-1133">Transmembrane helix</keyword>
<dbReference type="InterPro" id="IPR053046">
    <property type="entry name" value="ABC-5_transporter"/>
</dbReference>
<dbReference type="GO" id="GO:0005886">
    <property type="term" value="C:plasma membrane"/>
    <property type="evidence" value="ECO:0007669"/>
    <property type="project" value="UniProtKB-SubCell"/>
</dbReference>
<protein>
    <submittedName>
        <fullName evidence="2">ABC-2 family transporter protein</fullName>
    </submittedName>
</protein>
<name>A0A0U9HMM3_9FIRM</name>